<organism evidence="1">
    <name type="scientific">Klebsiella quasipneumoniae</name>
    <dbReference type="NCBI Taxonomy" id="1463165"/>
    <lineage>
        <taxon>Bacteria</taxon>
        <taxon>Pseudomonadati</taxon>
        <taxon>Pseudomonadota</taxon>
        <taxon>Gammaproteobacteria</taxon>
        <taxon>Enterobacterales</taxon>
        <taxon>Enterobacteriaceae</taxon>
        <taxon>Klebsiella/Raoultella group</taxon>
        <taxon>Klebsiella</taxon>
        <taxon>Klebsiella pneumoniae complex</taxon>
    </lineage>
</organism>
<dbReference type="AlphaFoldDB" id="A0A6M4NS21"/>
<keyword evidence="1" id="KW-0614">Plasmid</keyword>
<proteinExistence type="predicted"/>
<reference evidence="1" key="1">
    <citation type="submission" date="2019-11" db="EMBL/GenBank/DDBJ databases">
        <authorList>
            <person name="Qin S."/>
            <person name="Dong H."/>
        </authorList>
    </citation>
    <scope>NUCLEOTIDE SEQUENCE</scope>
    <source>
        <strain evidence="1">KP18-31</strain>
        <plasmid evidence="1">pKP18-31-IMP,KPC</plasmid>
    </source>
</reference>
<geneLocation type="plasmid" evidence="1">
    <name>pKP18-31-IMP</name>
</geneLocation>
<evidence type="ECO:0000313" key="1">
    <source>
        <dbReference type="EMBL" id="QJS00463.1"/>
    </source>
</evidence>
<dbReference type="EMBL" id="MN661402">
    <property type="protein sequence ID" value="QJS00463.1"/>
    <property type="molecule type" value="Genomic_DNA"/>
</dbReference>
<name>A0A6M4NS21_9ENTR</name>
<protein>
    <submittedName>
        <fullName evidence="1">Uncharacterized protein</fullName>
    </submittedName>
</protein>
<sequence>MMVCASFGIKVSNDIREKIDDLTPGTKMQIVLYNICE</sequence>
<accession>A0A6M4NS21</accession>